<dbReference type="EMBL" id="JACGWO010000010">
    <property type="protein sequence ID" value="KAK4417307.1"/>
    <property type="molecule type" value="Genomic_DNA"/>
</dbReference>
<evidence type="ECO:0000313" key="3">
    <source>
        <dbReference type="Proteomes" id="UP001293254"/>
    </source>
</evidence>
<comment type="caution">
    <text evidence="2">The sequence shown here is derived from an EMBL/GenBank/DDBJ whole genome shotgun (WGS) entry which is preliminary data.</text>
</comment>
<evidence type="ECO:0000313" key="2">
    <source>
        <dbReference type="EMBL" id="KAK4417307.1"/>
    </source>
</evidence>
<reference evidence="2" key="1">
    <citation type="submission" date="2020-06" db="EMBL/GenBank/DDBJ databases">
        <authorList>
            <person name="Li T."/>
            <person name="Hu X."/>
            <person name="Zhang T."/>
            <person name="Song X."/>
            <person name="Zhang H."/>
            <person name="Dai N."/>
            <person name="Sheng W."/>
            <person name="Hou X."/>
            <person name="Wei L."/>
        </authorList>
    </citation>
    <scope>NUCLEOTIDE SEQUENCE</scope>
    <source>
        <strain evidence="2">3651</strain>
        <tissue evidence="2">Leaf</tissue>
    </source>
</reference>
<evidence type="ECO:0000256" key="1">
    <source>
        <dbReference type="SAM" id="MobiDB-lite"/>
    </source>
</evidence>
<reference evidence="2" key="2">
    <citation type="journal article" date="2024" name="Plant">
        <title>Genomic evolution and insights into agronomic trait innovations of Sesamum species.</title>
        <authorList>
            <person name="Miao H."/>
            <person name="Wang L."/>
            <person name="Qu L."/>
            <person name="Liu H."/>
            <person name="Sun Y."/>
            <person name="Le M."/>
            <person name="Wang Q."/>
            <person name="Wei S."/>
            <person name="Zheng Y."/>
            <person name="Lin W."/>
            <person name="Duan Y."/>
            <person name="Cao H."/>
            <person name="Xiong S."/>
            <person name="Wang X."/>
            <person name="Wei L."/>
            <person name="Li C."/>
            <person name="Ma Q."/>
            <person name="Ju M."/>
            <person name="Zhao R."/>
            <person name="Li G."/>
            <person name="Mu C."/>
            <person name="Tian Q."/>
            <person name="Mei H."/>
            <person name="Zhang T."/>
            <person name="Gao T."/>
            <person name="Zhang H."/>
        </authorList>
    </citation>
    <scope>NUCLEOTIDE SEQUENCE</scope>
    <source>
        <strain evidence="2">3651</strain>
    </source>
</reference>
<organism evidence="2 3">
    <name type="scientific">Sesamum alatum</name>
    <dbReference type="NCBI Taxonomy" id="300844"/>
    <lineage>
        <taxon>Eukaryota</taxon>
        <taxon>Viridiplantae</taxon>
        <taxon>Streptophyta</taxon>
        <taxon>Embryophyta</taxon>
        <taxon>Tracheophyta</taxon>
        <taxon>Spermatophyta</taxon>
        <taxon>Magnoliopsida</taxon>
        <taxon>eudicotyledons</taxon>
        <taxon>Gunneridae</taxon>
        <taxon>Pentapetalae</taxon>
        <taxon>asterids</taxon>
        <taxon>lamiids</taxon>
        <taxon>Lamiales</taxon>
        <taxon>Pedaliaceae</taxon>
        <taxon>Sesamum</taxon>
    </lineage>
</organism>
<proteinExistence type="predicted"/>
<protein>
    <recommendedName>
        <fullName evidence="4">DUF4283 domain-containing protein</fullName>
    </recommendedName>
</protein>
<dbReference type="Proteomes" id="UP001293254">
    <property type="component" value="Unassembled WGS sequence"/>
</dbReference>
<keyword evidence="3" id="KW-1185">Reference proteome</keyword>
<evidence type="ECO:0008006" key="4">
    <source>
        <dbReference type="Google" id="ProtNLM"/>
    </source>
</evidence>
<feature type="compositionally biased region" description="Polar residues" evidence="1">
    <location>
        <begin position="155"/>
        <end position="168"/>
    </location>
</feature>
<gene>
    <name evidence="2" type="ORF">Salat_2556300</name>
</gene>
<sequence length="251" mass="27445">MRMSGGVIVDGLWKANAGNNGLFLVGRVLTQRMFNFEGLCASIKSMILPERGMEFKQLPEGRILIRFFHALDNQRPLDGCPRSFGKNVLILNGIGNKLGTFHDMEMNEVGRAWGVSLRIRAVINANNLLKRALKIRTTMVHGPRGGYTIRPVAESASSDEGMTPSLTNRPDKHTSSSAPPGAWSEERGGHFWDFISDGSSSQGSRHRPGMPKATRAKGRRGSARRKGRARTTVEVPGMKDHGITIIPGSDA</sequence>
<dbReference type="AlphaFoldDB" id="A0AAE1XSU7"/>
<feature type="compositionally biased region" description="Basic residues" evidence="1">
    <location>
        <begin position="204"/>
        <end position="229"/>
    </location>
</feature>
<feature type="region of interest" description="Disordered" evidence="1">
    <location>
        <begin position="146"/>
        <end position="232"/>
    </location>
</feature>
<name>A0AAE1XSU7_9LAMI</name>
<accession>A0AAE1XSU7</accession>